<organism evidence="1 2">
    <name type="scientific">Saccharicrinis carchari</name>
    <dbReference type="NCBI Taxonomy" id="1168039"/>
    <lineage>
        <taxon>Bacteria</taxon>
        <taxon>Pseudomonadati</taxon>
        <taxon>Bacteroidota</taxon>
        <taxon>Bacteroidia</taxon>
        <taxon>Marinilabiliales</taxon>
        <taxon>Marinilabiliaceae</taxon>
        <taxon>Saccharicrinis</taxon>
    </lineage>
</organism>
<name>A0A521CFR9_SACCC</name>
<protein>
    <recommendedName>
        <fullName evidence="3">DUF3971 domain-containing protein</fullName>
    </recommendedName>
</protein>
<evidence type="ECO:0008006" key="3">
    <source>
        <dbReference type="Google" id="ProtNLM"/>
    </source>
</evidence>
<sequence>MGILVAVFFILVCASFILSTYLERKVKQLDVPGFTLNVKTVKIKLLKQQVSLNEIELRDSLRLLNLNIKRIEIRDIHFFALLFKGNIGIDNLILQKPHIRIDTALFKSNLKGSSYTDNRTIDIASLKIRNATLLLVSSDTLMADTLYYTGFNININKLKQNGQPNTFSYQSTSFNRLQFSLQNGVFNFGKGLYAIKYNNLAYDSDKMKLNVDELNLLSLYSKYEMGRTTGFETDWFDFTFKDLELNTIRLKSLLSNTALVFSEGRIGNFQGEAFKDKRLPLPQKPDNKLPMTMLNALPIGLHCDSFFIDQAHIIYSERVDASDKAGTIYFKDLSARINHASTIDSLITKPTTMQAQARVMGEALLQADFNFPNKEYPKPYRAKGQMGSMPVRSFNPIIKQNAFVEANQGNIKNMAFDFTYNNDSSGGSLVFEYDDLKISILDKDDFSKKGVTSFIVNSFAVHNENLKNSKEFREGTIAFERNKKRSIFNYWWKSVLSGLKTIAIF</sequence>
<keyword evidence="2" id="KW-1185">Reference proteome</keyword>
<gene>
    <name evidence="1" type="ORF">SAMN06265379_10395</name>
</gene>
<reference evidence="1 2" key="1">
    <citation type="submission" date="2017-05" db="EMBL/GenBank/DDBJ databases">
        <authorList>
            <person name="Varghese N."/>
            <person name="Submissions S."/>
        </authorList>
    </citation>
    <scope>NUCLEOTIDE SEQUENCE [LARGE SCALE GENOMIC DNA]</scope>
    <source>
        <strain evidence="1 2">DSM 27040</strain>
    </source>
</reference>
<dbReference type="Proteomes" id="UP000319040">
    <property type="component" value="Unassembled WGS sequence"/>
</dbReference>
<dbReference type="AlphaFoldDB" id="A0A521CFR9"/>
<proteinExistence type="predicted"/>
<evidence type="ECO:0000313" key="1">
    <source>
        <dbReference type="EMBL" id="SMO58242.1"/>
    </source>
</evidence>
<evidence type="ECO:0000313" key="2">
    <source>
        <dbReference type="Proteomes" id="UP000319040"/>
    </source>
</evidence>
<dbReference type="EMBL" id="FXTB01000003">
    <property type="protein sequence ID" value="SMO58242.1"/>
    <property type="molecule type" value="Genomic_DNA"/>
</dbReference>
<accession>A0A521CFR9</accession>